<dbReference type="Gene3D" id="2.60.40.2230">
    <property type="entry name" value="Uncharacterised protein YcnI-like PF07987, DUF1775"/>
    <property type="match status" value="1"/>
</dbReference>
<evidence type="ECO:0000256" key="1">
    <source>
        <dbReference type="SAM" id="SignalP"/>
    </source>
</evidence>
<evidence type="ECO:0000313" key="4">
    <source>
        <dbReference type="Proteomes" id="UP001285263"/>
    </source>
</evidence>
<accession>A0ABU5DAW0</accession>
<name>A0ABU5DAW0_9BURK</name>
<evidence type="ECO:0000259" key="2">
    <source>
        <dbReference type="Pfam" id="PF07987"/>
    </source>
</evidence>
<protein>
    <submittedName>
        <fullName evidence="3">YcnI family protein</fullName>
    </submittedName>
</protein>
<feature type="domain" description="YncI copper-binding" evidence="2">
    <location>
        <begin position="20"/>
        <end position="77"/>
    </location>
</feature>
<keyword evidence="1" id="KW-0732">Signal</keyword>
<dbReference type="InterPro" id="IPR038507">
    <property type="entry name" value="YcnI-like_sf"/>
</dbReference>
<keyword evidence="4" id="KW-1185">Reference proteome</keyword>
<dbReference type="CDD" id="cd08545">
    <property type="entry name" value="YcnI_like"/>
    <property type="match status" value="1"/>
</dbReference>
<evidence type="ECO:0000313" key="3">
    <source>
        <dbReference type="EMBL" id="MDY0742966.1"/>
    </source>
</evidence>
<feature type="signal peptide" evidence="1">
    <location>
        <begin position="1"/>
        <end position="19"/>
    </location>
</feature>
<dbReference type="InterPro" id="IPR012533">
    <property type="entry name" value="YcnI-copper_dom"/>
</dbReference>
<dbReference type="RefSeq" id="WP_320420776.1">
    <property type="nucleotide sequence ID" value="NZ_JAXCLA010000001.1"/>
</dbReference>
<organism evidence="3 4">
    <name type="scientific">Roseateles agri</name>
    <dbReference type="NCBI Taxonomy" id="3098619"/>
    <lineage>
        <taxon>Bacteria</taxon>
        <taxon>Pseudomonadati</taxon>
        <taxon>Pseudomonadota</taxon>
        <taxon>Betaproteobacteria</taxon>
        <taxon>Burkholderiales</taxon>
        <taxon>Sphaerotilaceae</taxon>
        <taxon>Roseateles</taxon>
    </lineage>
</organism>
<dbReference type="Pfam" id="PF07987">
    <property type="entry name" value="DUF1775"/>
    <property type="match status" value="2"/>
</dbReference>
<reference evidence="3 4" key="1">
    <citation type="submission" date="2023-11" db="EMBL/GenBank/DDBJ databases">
        <title>Paucibacter sp. nov., isolated from fresh soil in Korea.</title>
        <authorList>
            <person name="Le N.T.T."/>
        </authorList>
    </citation>
    <scope>NUCLEOTIDE SEQUENCE [LARGE SCALE GENOMIC DNA]</scope>
    <source>
        <strain evidence="3 4">R3-3</strain>
    </source>
</reference>
<dbReference type="EMBL" id="JAXCLA010000001">
    <property type="protein sequence ID" value="MDY0742966.1"/>
    <property type="molecule type" value="Genomic_DNA"/>
</dbReference>
<feature type="chain" id="PRO_5047298451" evidence="1">
    <location>
        <begin position="20"/>
        <end position="165"/>
    </location>
</feature>
<dbReference type="Proteomes" id="UP001285263">
    <property type="component" value="Unassembled WGS sequence"/>
</dbReference>
<feature type="domain" description="YncI copper-binding" evidence="2">
    <location>
        <begin position="81"/>
        <end position="150"/>
    </location>
</feature>
<sequence length="165" mass="17460">MTKQQILGLALLAATAAQAHVTLDQGEAPAGSSYKAVFKVGHGCEGGLATRQITVTPPPGLRNAKPMPKAGWTLAIAANGDISWTARTEADYLQDAWYDEFTIRTTLPEEPGVLWFKVRQGCVGGEANWADVPPAGSDSPKGLKQPAARLLVTPRAAAMPEGHHH</sequence>
<proteinExistence type="predicted"/>
<comment type="caution">
    <text evidence="3">The sequence shown here is derived from an EMBL/GenBank/DDBJ whole genome shotgun (WGS) entry which is preliminary data.</text>
</comment>
<gene>
    <name evidence="3" type="ORF">SNE35_00540</name>
</gene>